<name>A0A5C8PT70_9HYPH</name>
<reference evidence="1 2" key="1">
    <citation type="submission" date="2019-06" db="EMBL/GenBank/DDBJ databases">
        <title>New taxonomy in bacterial strain CC-CFT640, isolated from vineyard.</title>
        <authorList>
            <person name="Lin S.-Y."/>
            <person name="Tsai C.-F."/>
            <person name="Young C.-C."/>
        </authorList>
    </citation>
    <scope>NUCLEOTIDE SEQUENCE [LARGE SCALE GENOMIC DNA]</scope>
    <source>
        <strain evidence="1 2">CC-CFT640</strain>
    </source>
</reference>
<dbReference type="Proteomes" id="UP000321638">
    <property type="component" value="Unassembled WGS sequence"/>
</dbReference>
<evidence type="ECO:0000313" key="2">
    <source>
        <dbReference type="Proteomes" id="UP000321638"/>
    </source>
</evidence>
<dbReference type="PANTHER" id="PTHR35105">
    <property type="entry name" value="EXPRESSED PROTEIN"/>
    <property type="match status" value="1"/>
</dbReference>
<dbReference type="SUPFAM" id="SSF53448">
    <property type="entry name" value="Nucleotide-diphospho-sugar transferases"/>
    <property type="match status" value="1"/>
</dbReference>
<evidence type="ECO:0000313" key="1">
    <source>
        <dbReference type="EMBL" id="TXL80516.1"/>
    </source>
</evidence>
<protein>
    <submittedName>
        <fullName evidence="1">Glycosyltransferase</fullName>
    </submittedName>
</protein>
<dbReference type="OrthoDB" id="7340531at2"/>
<accession>A0A5C8PT70</accession>
<dbReference type="Gene3D" id="3.90.550.10">
    <property type="entry name" value="Spore Coat Polysaccharide Biosynthesis Protein SpsA, Chain A"/>
    <property type="match status" value="1"/>
</dbReference>
<proteinExistence type="predicted"/>
<dbReference type="GO" id="GO:0016740">
    <property type="term" value="F:transferase activity"/>
    <property type="evidence" value="ECO:0007669"/>
    <property type="project" value="UniProtKB-KW"/>
</dbReference>
<keyword evidence="1" id="KW-0808">Transferase</keyword>
<dbReference type="EMBL" id="VDUZ01000004">
    <property type="protein sequence ID" value="TXL80516.1"/>
    <property type="molecule type" value="Genomic_DNA"/>
</dbReference>
<gene>
    <name evidence="1" type="ORF">FHP25_05420</name>
</gene>
<keyword evidence="2" id="KW-1185">Reference proteome</keyword>
<sequence>MTGSLPVFIGFDAREAPAFDVCRHSLLRHASIPLHVQALRQADLRAQGLYARRAVERDGQQVDELDGRPFATEFSFTRFLVPALRQYEGWALFCDCDFLFLADVAELLALLDDTKAVLVCQQHHVPAELRKMDGRAQQPYRRKNWSSFMLLNCGHPDMRCLTVGAVNTKPGWWLHGFEWLDSPGIGAVPPVWNWIEGVTSGAAKAVHFTAGGPWFPGYTEVAYAREWRDEHVRAQGGPREEAA</sequence>
<dbReference type="InterPro" id="IPR029044">
    <property type="entry name" value="Nucleotide-diphossugar_trans"/>
</dbReference>
<dbReference type="AlphaFoldDB" id="A0A5C8PT70"/>
<organism evidence="1 2">
    <name type="scientific">Vineibacter terrae</name>
    <dbReference type="NCBI Taxonomy" id="2586908"/>
    <lineage>
        <taxon>Bacteria</taxon>
        <taxon>Pseudomonadati</taxon>
        <taxon>Pseudomonadota</taxon>
        <taxon>Alphaproteobacteria</taxon>
        <taxon>Hyphomicrobiales</taxon>
        <taxon>Vineibacter</taxon>
    </lineage>
</organism>
<dbReference type="PANTHER" id="PTHR35105:SF2">
    <property type="entry name" value="PROTEIN CDI"/>
    <property type="match status" value="1"/>
</dbReference>
<comment type="caution">
    <text evidence="1">The sequence shown here is derived from an EMBL/GenBank/DDBJ whole genome shotgun (WGS) entry which is preliminary data.</text>
</comment>